<proteinExistence type="predicted"/>
<keyword evidence="1" id="KW-1133">Transmembrane helix</keyword>
<name>A0ABX8WVE8_9CYAN</name>
<accession>A0ABX8WVE8</accession>
<dbReference type="RefSeq" id="WP_220608600.1">
    <property type="nucleotide sequence ID" value="NZ_CP080598.1"/>
</dbReference>
<keyword evidence="1" id="KW-0472">Membrane</keyword>
<feature type="transmembrane region" description="Helical" evidence="1">
    <location>
        <begin position="22"/>
        <end position="46"/>
    </location>
</feature>
<dbReference type="EMBL" id="CP080598">
    <property type="protein sequence ID" value="QYX30393.1"/>
    <property type="molecule type" value="Genomic_DNA"/>
</dbReference>
<keyword evidence="3" id="KW-1185">Reference proteome</keyword>
<protein>
    <submittedName>
        <fullName evidence="2">Uncharacterized protein</fullName>
    </submittedName>
</protein>
<evidence type="ECO:0000256" key="1">
    <source>
        <dbReference type="SAM" id="Phobius"/>
    </source>
</evidence>
<dbReference type="Proteomes" id="UP000826540">
    <property type="component" value="Chromosome"/>
</dbReference>
<gene>
    <name evidence="2" type="ORF">K2F26_15890</name>
</gene>
<evidence type="ECO:0000313" key="2">
    <source>
        <dbReference type="EMBL" id="QYX30393.1"/>
    </source>
</evidence>
<evidence type="ECO:0000313" key="3">
    <source>
        <dbReference type="Proteomes" id="UP000826540"/>
    </source>
</evidence>
<sequence length="49" mass="5724">MSRFYIADEPVFWVNKAKKLKLIFRLPIALSFGRLGAIAFYVITIIDYN</sequence>
<organism evidence="2 3">
    <name type="scientific">Sphaerospermopsis torques-reginae ITEP-024</name>
    <dbReference type="NCBI Taxonomy" id="984208"/>
    <lineage>
        <taxon>Bacteria</taxon>
        <taxon>Bacillati</taxon>
        <taxon>Cyanobacteriota</taxon>
        <taxon>Cyanophyceae</taxon>
        <taxon>Nostocales</taxon>
        <taxon>Aphanizomenonaceae</taxon>
        <taxon>Sphaerospermopsis</taxon>
        <taxon>Sphaerospermopsis torques-reginae</taxon>
    </lineage>
</organism>
<keyword evidence="1" id="KW-0812">Transmembrane</keyword>
<reference evidence="2 3" key="1">
    <citation type="journal article" date="2022" name="J. Am. Chem. Soc.">
        <title>Biosynthesis of Guanitoxin Enables Global Environmental Detection in Freshwater Cyanobacteria.</title>
        <authorList>
            <person name="Lima S.T."/>
            <person name="Fallon T.R."/>
            <person name="Cordoza J.L."/>
            <person name="Chekan J.R."/>
            <person name="Delbaje E."/>
            <person name="Hopiavuori A.R."/>
            <person name="Alvarenga D.O."/>
            <person name="Wood S.M."/>
            <person name="Luhavaya H."/>
            <person name="Baumgartner J.T."/>
            <person name="Dorr F.A."/>
            <person name="Etchegaray A."/>
            <person name="Pinto E."/>
            <person name="McKinnie S.M.K."/>
            <person name="Fiore M.F."/>
            <person name="Moore B.S."/>
        </authorList>
    </citation>
    <scope>NUCLEOTIDE SEQUENCE [LARGE SCALE GENOMIC DNA]</scope>
    <source>
        <strain evidence="2 3">ITEP-024</strain>
    </source>
</reference>